<accession>A0A1V8TRX0</accession>
<evidence type="ECO:0000313" key="3">
    <source>
        <dbReference type="Proteomes" id="UP000192596"/>
    </source>
</evidence>
<feature type="compositionally biased region" description="Basic and acidic residues" evidence="1">
    <location>
        <begin position="303"/>
        <end position="316"/>
    </location>
</feature>
<gene>
    <name evidence="2" type="ORF">B0A48_00979</name>
</gene>
<dbReference type="AlphaFoldDB" id="A0A1V8TRX0"/>
<reference evidence="3" key="1">
    <citation type="submission" date="2017-03" db="EMBL/GenBank/DDBJ databases">
        <title>Genomes of endolithic fungi from Antarctica.</title>
        <authorList>
            <person name="Coleine C."/>
            <person name="Masonjones S."/>
            <person name="Stajich J.E."/>
        </authorList>
    </citation>
    <scope>NUCLEOTIDE SEQUENCE [LARGE SCALE GENOMIC DNA]</scope>
    <source>
        <strain evidence="3">CCFEE 5527</strain>
    </source>
</reference>
<feature type="region of interest" description="Disordered" evidence="1">
    <location>
        <begin position="1"/>
        <end position="68"/>
    </location>
</feature>
<feature type="region of interest" description="Disordered" evidence="1">
    <location>
        <begin position="480"/>
        <end position="523"/>
    </location>
</feature>
<comment type="caution">
    <text evidence="2">The sequence shown here is derived from an EMBL/GenBank/DDBJ whole genome shotgun (WGS) entry which is preliminary data.</text>
</comment>
<keyword evidence="3" id="KW-1185">Reference proteome</keyword>
<protein>
    <submittedName>
        <fullName evidence="2">Uncharacterized protein</fullName>
    </submittedName>
</protein>
<feature type="compositionally biased region" description="Low complexity" evidence="1">
    <location>
        <begin position="408"/>
        <end position="421"/>
    </location>
</feature>
<feature type="compositionally biased region" description="Low complexity" evidence="1">
    <location>
        <begin position="7"/>
        <end position="22"/>
    </location>
</feature>
<name>A0A1V8TRX0_9PEZI</name>
<organism evidence="2 3">
    <name type="scientific">Cryoendolithus antarcticus</name>
    <dbReference type="NCBI Taxonomy" id="1507870"/>
    <lineage>
        <taxon>Eukaryota</taxon>
        <taxon>Fungi</taxon>
        <taxon>Dikarya</taxon>
        <taxon>Ascomycota</taxon>
        <taxon>Pezizomycotina</taxon>
        <taxon>Dothideomycetes</taxon>
        <taxon>Dothideomycetidae</taxon>
        <taxon>Cladosporiales</taxon>
        <taxon>Cladosporiaceae</taxon>
        <taxon>Cryoendolithus</taxon>
    </lineage>
</organism>
<feature type="region of interest" description="Disordered" evidence="1">
    <location>
        <begin position="84"/>
        <end position="149"/>
    </location>
</feature>
<feature type="compositionally biased region" description="Basic and acidic residues" evidence="1">
    <location>
        <begin position="485"/>
        <end position="500"/>
    </location>
</feature>
<dbReference type="InParanoid" id="A0A1V8TRX0"/>
<feature type="compositionally biased region" description="Polar residues" evidence="1">
    <location>
        <begin position="503"/>
        <end position="523"/>
    </location>
</feature>
<evidence type="ECO:0000313" key="2">
    <source>
        <dbReference type="EMBL" id="OQO14103.1"/>
    </source>
</evidence>
<dbReference type="EMBL" id="NAJO01000002">
    <property type="protein sequence ID" value="OQO14103.1"/>
    <property type="molecule type" value="Genomic_DNA"/>
</dbReference>
<evidence type="ECO:0000256" key="1">
    <source>
        <dbReference type="SAM" id="MobiDB-lite"/>
    </source>
</evidence>
<feature type="compositionally biased region" description="Basic and acidic residues" evidence="1">
    <location>
        <begin position="56"/>
        <end position="66"/>
    </location>
</feature>
<proteinExistence type="predicted"/>
<dbReference type="STRING" id="1507870.A0A1V8TRX0"/>
<dbReference type="Proteomes" id="UP000192596">
    <property type="component" value="Unassembled WGS sequence"/>
</dbReference>
<feature type="region of interest" description="Disordered" evidence="1">
    <location>
        <begin position="406"/>
        <end position="429"/>
    </location>
</feature>
<feature type="region of interest" description="Disordered" evidence="1">
    <location>
        <begin position="297"/>
        <end position="316"/>
    </location>
</feature>
<feature type="compositionally biased region" description="Basic and acidic residues" evidence="1">
    <location>
        <begin position="101"/>
        <end position="119"/>
    </location>
</feature>
<sequence>MDSSRLASSPPQSATRSSSPAPDATPGGGGLQPSPLFKANMSIIPSSGGLFSPSKDQSHDSLRSDAIDGPEDFTIHLVDYMAGQPARVQTRSMISGTPAMTRERDDSVRRLPLSKDLDSPPRSISGSGRLGRTRLASSSSPPRERAAPGAVAFMRSHIERLEEDLAAERRMREADMVAHTTEVERVTSVHREELEAMLEELQSVKKAREADIKSVAAQYTEQVRVAFEQERNRHKGELDSVRNEIVRSREKNAEIDVDDTIVVEQERLKHLQDVDRLEAQHNKALEDAAEEIKELRAQLGQKSQDKPTAERERRQVADELKRVKKITKDHLQAAQEEIDQLQVEVDRQKHVAEELDEARETIRALEAQAAEAAASSKRTGALQDELLELRLQLATRDQRIAELSNELQAQPKQSQPTQQAPIPQQHDSSVAAAQLALRTEDYNRATARALDLERLNTRYAKQLQIANHTADNLKASHTAELQRTVAEHEREKAAEVDGPRRQLSASHRGSKSSKASTAELTEQLAKQSLRVSELEKLNKELGNQLMRAWGREEFGDTGEKQKYRYKYVKA</sequence>